<dbReference type="PROSITE" id="PS00108">
    <property type="entry name" value="PROTEIN_KINASE_ST"/>
    <property type="match status" value="1"/>
</dbReference>
<comment type="caution">
    <text evidence="2">The sequence shown here is derived from an EMBL/GenBank/DDBJ whole genome shotgun (WGS) entry which is preliminary data.</text>
</comment>
<dbReference type="InterPro" id="IPR000719">
    <property type="entry name" value="Prot_kinase_dom"/>
</dbReference>
<dbReference type="CDD" id="cd00180">
    <property type="entry name" value="PKc"/>
    <property type="match status" value="1"/>
</dbReference>
<dbReference type="GO" id="GO:0004672">
    <property type="term" value="F:protein kinase activity"/>
    <property type="evidence" value="ECO:0007669"/>
    <property type="project" value="InterPro"/>
</dbReference>
<dbReference type="PROSITE" id="PS50011">
    <property type="entry name" value="PROTEIN_KINASE_DOM"/>
    <property type="match status" value="1"/>
</dbReference>
<dbReference type="PANTHER" id="PTHR24362:SF309">
    <property type="entry name" value="PROTEIN KINASE DOMAIN-CONTAINING PROTEIN"/>
    <property type="match status" value="1"/>
</dbReference>
<keyword evidence="3" id="KW-1185">Reference proteome</keyword>
<reference evidence="2 3" key="1">
    <citation type="submission" date="2016-11" db="EMBL/GenBank/DDBJ databases">
        <title>The macronuclear genome of Stentor coeruleus: a giant cell with tiny introns.</title>
        <authorList>
            <person name="Slabodnick M."/>
            <person name="Ruby J.G."/>
            <person name="Reiff S.B."/>
            <person name="Swart E.C."/>
            <person name="Gosai S."/>
            <person name="Prabakaran S."/>
            <person name="Witkowska E."/>
            <person name="Larue G.E."/>
            <person name="Fisher S."/>
            <person name="Freeman R.M."/>
            <person name="Gunawardena J."/>
            <person name="Chu W."/>
            <person name="Stover N.A."/>
            <person name="Gregory B.D."/>
            <person name="Nowacki M."/>
            <person name="Derisi J."/>
            <person name="Roy S.W."/>
            <person name="Marshall W.F."/>
            <person name="Sood P."/>
        </authorList>
    </citation>
    <scope>NUCLEOTIDE SEQUENCE [LARGE SCALE GENOMIC DNA]</scope>
    <source>
        <strain evidence="2">WM001</strain>
    </source>
</reference>
<proteinExistence type="predicted"/>
<dbReference type="AlphaFoldDB" id="A0A1R2ATE9"/>
<dbReference type="OrthoDB" id="333495at2759"/>
<evidence type="ECO:0000259" key="1">
    <source>
        <dbReference type="PROSITE" id="PS50011"/>
    </source>
</evidence>
<accession>A0A1R2ATE9</accession>
<dbReference type="Gene3D" id="1.10.510.10">
    <property type="entry name" value="Transferase(Phosphotransferase) domain 1"/>
    <property type="match status" value="1"/>
</dbReference>
<gene>
    <name evidence="2" type="ORF">SteCoe_34945</name>
</gene>
<organism evidence="2 3">
    <name type="scientific">Stentor coeruleus</name>
    <dbReference type="NCBI Taxonomy" id="5963"/>
    <lineage>
        <taxon>Eukaryota</taxon>
        <taxon>Sar</taxon>
        <taxon>Alveolata</taxon>
        <taxon>Ciliophora</taxon>
        <taxon>Postciliodesmatophora</taxon>
        <taxon>Heterotrichea</taxon>
        <taxon>Heterotrichida</taxon>
        <taxon>Stentoridae</taxon>
        <taxon>Stentor</taxon>
    </lineage>
</organism>
<dbReference type="GO" id="GO:0005524">
    <property type="term" value="F:ATP binding"/>
    <property type="evidence" value="ECO:0007669"/>
    <property type="project" value="InterPro"/>
</dbReference>
<dbReference type="Pfam" id="PF00069">
    <property type="entry name" value="Pkinase"/>
    <property type="match status" value="1"/>
</dbReference>
<name>A0A1R2ATE9_9CILI</name>
<dbReference type="PANTHER" id="PTHR24362">
    <property type="entry name" value="SERINE/THREONINE-PROTEIN KINASE NEK"/>
    <property type="match status" value="1"/>
</dbReference>
<sequence>MIVYYICFMISDVTYYNSYRNLNYSKKNLKSNIQAVEFDYWNLSEKRPQTAVLKITTYSKNCENEIKALKEASAIEENVVKYYYSYRKSTQFFIFMEYCQESLNDFIENLRKRNINLDQEKLVFMYLQLLKIIENLHNHNIYHRDIKPDNILITDNEILKLCDLGESKITTDDRNSIKGTFGYMSPYLKNIHSGKKCTFVSKYDINPAVEDIWSLGKTFVELALASSHLDFGKWDTNQIKKYVSQQLTVISKYNYWFINALLEMLNDTTPNSIPIKTISNYISLFESLPNLTNTNPFSFSLNSICTIVSSGNFSESISNTNLLQEEEKLSSNIFIETLGVDKNKLGKKELLLTTEDTSQQFNENIVNQGHEQEKNAEIDYKNNDYCLLPLEKNINTESATDNKLCIVEELGKYKCYKCIKNIISGKEIILACKHCYHFDCLNEVLERQLKNANTYNDIYCQICILPIQISKLKILPCFEGYKDKYNLFVRQYLAKSRKTKK</sequence>
<dbReference type="SMART" id="SM00220">
    <property type="entry name" value="S_TKc"/>
    <property type="match status" value="1"/>
</dbReference>
<feature type="domain" description="Protein kinase" evidence="1">
    <location>
        <begin position="1"/>
        <end position="282"/>
    </location>
</feature>
<dbReference type="InterPro" id="IPR008271">
    <property type="entry name" value="Ser/Thr_kinase_AS"/>
</dbReference>
<dbReference type="SUPFAM" id="SSF56112">
    <property type="entry name" value="Protein kinase-like (PK-like)"/>
    <property type="match status" value="1"/>
</dbReference>
<dbReference type="InterPro" id="IPR011009">
    <property type="entry name" value="Kinase-like_dom_sf"/>
</dbReference>
<evidence type="ECO:0000313" key="3">
    <source>
        <dbReference type="Proteomes" id="UP000187209"/>
    </source>
</evidence>
<evidence type="ECO:0000313" key="2">
    <source>
        <dbReference type="EMBL" id="OMJ67799.1"/>
    </source>
</evidence>
<dbReference type="Proteomes" id="UP000187209">
    <property type="component" value="Unassembled WGS sequence"/>
</dbReference>
<protein>
    <recommendedName>
        <fullName evidence="1">Protein kinase domain-containing protein</fullName>
    </recommendedName>
</protein>
<dbReference type="EMBL" id="MPUH01001434">
    <property type="protein sequence ID" value="OMJ67799.1"/>
    <property type="molecule type" value="Genomic_DNA"/>
</dbReference>